<evidence type="ECO:0000313" key="2">
    <source>
        <dbReference type="EMBL" id="MFD1232347.1"/>
    </source>
</evidence>
<reference evidence="3" key="1">
    <citation type="journal article" date="2019" name="Int. J. Syst. Evol. Microbiol.">
        <title>The Global Catalogue of Microorganisms (GCM) 10K type strain sequencing project: providing services to taxonomists for standard genome sequencing and annotation.</title>
        <authorList>
            <consortium name="The Broad Institute Genomics Platform"/>
            <consortium name="The Broad Institute Genome Sequencing Center for Infectious Disease"/>
            <person name="Wu L."/>
            <person name="Ma J."/>
        </authorList>
    </citation>
    <scope>NUCLEOTIDE SEQUENCE [LARGE SCALE GENOMIC DNA]</scope>
    <source>
        <strain evidence="3">CCUG 49018</strain>
    </source>
</reference>
<evidence type="ECO:0000313" key="3">
    <source>
        <dbReference type="Proteomes" id="UP001597182"/>
    </source>
</evidence>
<gene>
    <name evidence="2" type="ORF">ACFQ34_03535</name>
</gene>
<dbReference type="RefSeq" id="WP_379652782.1">
    <property type="nucleotide sequence ID" value="NZ_JBHTMB010000022.1"/>
</dbReference>
<dbReference type="Proteomes" id="UP001597182">
    <property type="component" value="Unassembled WGS sequence"/>
</dbReference>
<dbReference type="EMBL" id="JBHTMB010000022">
    <property type="protein sequence ID" value="MFD1232347.1"/>
    <property type="molecule type" value="Genomic_DNA"/>
</dbReference>
<protein>
    <submittedName>
        <fullName evidence="2">Uncharacterized protein</fullName>
    </submittedName>
</protein>
<sequence>MPRGPANPAVATAEPHPHDVGLPVRQRGEDLDDLAAAIGVQREREGLGGVRVGEQLAEGDAAVVGQPRRWIAKGSSAAGKDLSRKFPQPGTSCRRSTFYVQVVRFSRSVSCTLARTRGGAVDGVTWTSCTATRVGRARIVRT</sequence>
<feature type="region of interest" description="Disordered" evidence="1">
    <location>
        <begin position="1"/>
        <end position="21"/>
    </location>
</feature>
<keyword evidence="3" id="KW-1185">Reference proteome</keyword>
<organism evidence="2 3">
    <name type="scientific">Pseudonocardia benzenivorans</name>
    <dbReference type="NCBI Taxonomy" id="228005"/>
    <lineage>
        <taxon>Bacteria</taxon>
        <taxon>Bacillati</taxon>
        <taxon>Actinomycetota</taxon>
        <taxon>Actinomycetes</taxon>
        <taxon>Pseudonocardiales</taxon>
        <taxon>Pseudonocardiaceae</taxon>
        <taxon>Pseudonocardia</taxon>
    </lineage>
</organism>
<accession>A0ABW3VAK4</accession>
<comment type="caution">
    <text evidence="2">The sequence shown here is derived from an EMBL/GenBank/DDBJ whole genome shotgun (WGS) entry which is preliminary data.</text>
</comment>
<feature type="non-terminal residue" evidence="2">
    <location>
        <position position="142"/>
    </location>
</feature>
<evidence type="ECO:0000256" key="1">
    <source>
        <dbReference type="SAM" id="MobiDB-lite"/>
    </source>
</evidence>
<name>A0ABW3VAK4_9PSEU</name>
<proteinExistence type="predicted"/>